<accession>A0ABY4XAA7</accession>
<dbReference type="Gene3D" id="3.40.30.10">
    <property type="entry name" value="Glutaredoxin"/>
    <property type="match status" value="1"/>
</dbReference>
<evidence type="ECO:0000313" key="3">
    <source>
        <dbReference type="Proteomes" id="UP001056937"/>
    </source>
</evidence>
<name>A0ABY4XAA7_9SPHN</name>
<evidence type="ECO:0000313" key="2">
    <source>
        <dbReference type="EMBL" id="USI73885.1"/>
    </source>
</evidence>
<dbReference type="Pfam" id="PF00043">
    <property type="entry name" value="GST_C"/>
    <property type="match status" value="1"/>
</dbReference>
<dbReference type="PANTHER" id="PTHR44051:SF8">
    <property type="entry name" value="GLUTATHIONE S-TRANSFERASE GSTA"/>
    <property type="match status" value="1"/>
</dbReference>
<feature type="domain" description="GST N-terminal" evidence="1">
    <location>
        <begin position="1"/>
        <end position="65"/>
    </location>
</feature>
<dbReference type="Gene3D" id="1.20.1050.10">
    <property type="match status" value="1"/>
</dbReference>
<dbReference type="InterPro" id="IPR004045">
    <property type="entry name" value="Glutathione_S-Trfase_N"/>
</dbReference>
<evidence type="ECO:0000259" key="1">
    <source>
        <dbReference type="PROSITE" id="PS50404"/>
    </source>
</evidence>
<dbReference type="InterPro" id="IPR004046">
    <property type="entry name" value="GST_C"/>
</dbReference>
<dbReference type="InterPro" id="IPR036249">
    <property type="entry name" value="Thioredoxin-like_sf"/>
</dbReference>
<sequence length="176" mass="20012">MIALSETCLPWDLVRLPGGEEQPHRDLKDFTPFAIAPILKFSDGTTLREPPAIMEFLADLCPERHLVPRAGTIKRNRHSEWMHFISGEIYGCERRTETADLREPPLLTRLAWIDLHLASHSFLIGEEFSIADIYLWAFWSVASTAVADELGMLNIDRWASRVESRPRVATALMVEG</sequence>
<keyword evidence="3" id="KW-1185">Reference proteome</keyword>
<dbReference type="EMBL" id="CP084930">
    <property type="protein sequence ID" value="USI73885.1"/>
    <property type="molecule type" value="Genomic_DNA"/>
</dbReference>
<protein>
    <submittedName>
        <fullName evidence="2">Glutathione S-transferase C-terminal domain-containing protein</fullName>
    </submittedName>
</protein>
<dbReference type="PROSITE" id="PS50404">
    <property type="entry name" value="GST_NTER"/>
    <property type="match status" value="1"/>
</dbReference>
<dbReference type="PANTHER" id="PTHR44051">
    <property type="entry name" value="GLUTATHIONE S-TRANSFERASE-RELATED"/>
    <property type="match status" value="1"/>
</dbReference>
<dbReference type="InterPro" id="IPR036282">
    <property type="entry name" value="Glutathione-S-Trfase_C_sf"/>
</dbReference>
<gene>
    <name evidence="2" type="ORF">LHA26_05300</name>
</gene>
<dbReference type="SUPFAM" id="SSF47616">
    <property type="entry name" value="GST C-terminal domain-like"/>
    <property type="match status" value="1"/>
</dbReference>
<proteinExistence type="predicted"/>
<reference evidence="2" key="1">
    <citation type="journal article" date="2022" name="Toxins">
        <title>Genomic Analysis of Sphingopyxis sp. USTB-05 for Biodegrading Cyanobacterial Hepatotoxins.</title>
        <authorList>
            <person name="Liu C."/>
            <person name="Xu Q."/>
            <person name="Zhao Z."/>
            <person name="Zhang H."/>
            <person name="Liu X."/>
            <person name="Yin C."/>
            <person name="Liu Y."/>
            <person name="Yan H."/>
        </authorList>
    </citation>
    <scope>NUCLEOTIDE SEQUENCE</scope>
    <source>
        <strain evidence="2">NBD5</strain>
    </source>
</reference>
<dbReference type="RefSeq" id="WP_252167692.1">
    <property type="nucleotide sequence ID" value="NZ_CP084930.1"/>
</dbReference>
<dbReference type="SUPFAM" id="SSF52833">
    <property type="entry name" value="Thioredoxin-like"/>
    <property type="match status" value="1"/>
</dbReference>
<organism evidence="2 3">
    <name type="scientific">Sphingomonas morindae</name>
    <dbReference type="NCBI Taxonomy" id="1541170"/>
    <lineage>
        <taxon>Bacteria</taxon>
        <taxon>Pseudomonadati</taxon>
        <taxon>Pseudomonadota</taxon>
        <taxon>Alphaproteobacteria</taxon>
        <taxon>Sphingomonadales</taxon>
        <taxon>Sphingomonadaceae</taxon>
        <taxon>Sphingomonas</taxon>
    </lineage>
</organism>
<dbReference type="Proteomes" id="UP001056937">
    <property type="component" value="Chromosome 1"/>
</dbReference>